<keyword evidence="3 6" id="KW-0812">Transmembrane</keyword>
<dbReference type="Pfam" id="PF07690">
    <property type="entry name" value="MFS_1"/>
    <property type="match status" value="1"/>
</dbReference>
<evidence type="ECO:0000259" key="7">
    <source>
        <dbReference type="PROSITE" id="PS50850"/>
    </source>
</evidence>
<feature type="transmembrane region" description="Helical" evidence="6">
    <location>
        <begin position="39"/>
        <end position="63"/>
    </location>
</feature>
<evidence type="ECO:0000256" key="4">
    <source>
        <dbReference type="ARBA" id="ARBA00022989"/>
    </source>
</evidence>
<dbReference type="PANTHER" id="PTHR42718">
    <property type="entry name" value="MAJOR FACILITATOR SUPERFAMILY MULTIDRUG TRANSPORTER MFSC"/>
    <property type="match status" value="1"/>
</dbReference>
<dbReference type="OrthoDB" id="2130629at2759"/>
<gene>
    <name evidence="8" type="ORF">BGZ70_003879</name>
</gene>
<dbReference type="InterPro" id="IPR036259">
    <property type="entry name" value="MFS_trans_sf"/>
</dbReference>
<evidence type="ECO:0000256" key="3">
    <source>
        <dbReference type="ARBA" id="ARBA00022692"/>
    </source>
</evidence>
<keyword evidence="5 6" id="KW-0472">Membrane</keyword>
<dbReference type="GO" id="GO:0016020">
    <property type="term" value="C:membrane"/>
    <property type="evidence" value="ECO:0007669"/>
    <property type="project" value="UniProtKB-SubCell"/>
</dbReference>
<dbReference type="InterPro" id="IPR020846">
    <property type="entry name" value="MFS_dom"/>
</dbReference>
<feature type="transmembrane region" description="Helical" evidence="6">
    <location>
        <begin position="328"/>
        <end position="350"/>
    </location>
</feature>
<evidence type="ECO:0000256" key="5">
    <source>
        <dbReference type="ARBA" id="ARBA00023136"/>
    </source>
</evidence>
<comment type="caution">
    <text evidence="8">The sequence shown here is derived from an EMBL/GenBank/DDBJ whole genome shotgun (WGS) entry which is preliminary data.</text>
</comment>
<feature type="transmembrane region" description="Helical" evidence="6">
    <location>
        <begin position="231"/>
        <end position="249"/>
    </location>
</feature>
<feature type="transmembrane region" description="Helical" evidence="6">
    <location>
        <begin position="75"/>
        <end position="94"/>
    </location>
</feature>
<feature type="transmembrane region" description="Helical" evidence="6">
    <location>
        <begin position="301"/>
        <end position="322"/>
    </location>
</feature>
<dbReference type="PANTHER" id="PTHR42718:SF9">
    <property type="entry name" value="MAJOR FACILITATOR SUPERFAMILY MULTIDRUG TRANSPORTER MFSC"/>
    <property type="match status" value="1"/>
</dbReference>
<feature type="transmembrane region" description="Helical" evidence="6">
    <location>
        <begin position="387"/>
        <end position="406"/>
    </location>
</feature>
<feature type="transmembrane region" description="Helical" evidence="6">
    <location>
        <begin position="131"/>
        <end position="152"/>
    </location>
</feature>
<name>A0A9P6JAJ1_MORAP</name>
<feature type="transmembrane region" description="Helical" evidence="6">
    <location>
        <begin position="164"/>
        <end position="187"/>
    </location>
</feature>
<feature type="transmembrane region" description="Helical" evidence="6">
    <location>
        <begin position="261"/>
        <end position="280"/>
    </location>
</feature>
<evidence type="ECO:0000256" key="2">
    <source>
        <dbReference type="ARBA" id="ARBA00022448"/>
    </source>
</evidence>
<organism evidence="8 9">
    <name type="scientific">Mortierella alpina</name>
    <name type="common">Oleaginous fungus</name>
    <name type="synonym">Mortierella renispora</name>
    <dbReference type="NCBI Taxonomy" id="64518"/>
    <lineage>
        <taxon>Eukaryota</taxon>
        <taxon>Fungi</taxon>
        <taxon>Fungi incertae sedis</taxon>
        <taxon>Mucoromycota</taxon>
        <taxon>Mortierellomycotina</taxon>
        <taxon>Mortierellomycetes</taxon>
        <taxon>Mortierellales</taxon>
        <taxon>Mortierellaceae</taxon>
        <taxon>Mortierella</taxon>
    </lineage>
</organism>
<dbReference type="CDD" id="cd17476">
    <property type="entry name" value="MFS_Amf1_MDR_like"/>
    <property type="match status" value="1"/>
</dbReference>
<evidence type="ECO:0000256" key="1">
    <source>
        <dbReference type="ARBA" id="ARBA00004141"/>
    </source>
</evidence>
<proteinExistence type="predicted"/>
<dbReference type="EMBL" id="JAAAHY010000211">
    <property type="protein sequence ID" value="KAF9965891.1"/>
    <property type="molecule type" value="Genomic_DNA"/>
</dbReference>
<feature type="transmembrane region" description="Helical" evidence="6">
    <location>
        <begin position="468"/>
        <end position="487"/>
    </location>
</feature>
<evidence type="ECO:0000256" key="6">
    <source>
        <dbReference type="SAM" id="Phobius"/>
    </source>
</evidence>
<feature type="transmembrane region" description="Helical" evidence="6">
    <location>
        <begin position="427"/>
        <end position="448"/>
    </location>
</feature>
<comment type="subcellular location">
    <subcellularLocation>
        <location evidence="1">Membrane</location>
        <topology evidence="1">Multi-pass membrane protein</topology>
    </subcellularLocation>
</comment>
<feature type="transmembrane region" description="Helical" evidence="6">
    <location>
        <begin position="106"/>
        <end position="125"/>
    </location>
</feature>
<feature type="transmembrane region" description="Helical" evidence="6">
    <location>
        <begin position="362"/>
        <end position="381"/>
    </location>
</feature>
<keyword evidence="9" id="KW-1185">Reference proteome</keyword>
<dbReference type="AlphaFoldDB" id="A0A9P6JAJ1"/>
<dbReference type="Gene3D" id="1.20.1720.10">
    <property type="entry name" value="Multidrug resistance protein D"/>
    <property type="match status" value="1"/>
</dbReference>
<dbReference type="SUPFAM" id="SSF103473">
    <property type="entry name" value="MFS general substrate transporter"/>
    <property type="match status" value="1"/>
</dbReference>
<dbReference type="Proteomes" id="UP000738359">
    <property type="component" value="Unassembled WGS sequence"/>
</dbReference>
<accession>A0A9P6JAJ1</accession>
<dbReference type="GO" id="GO:0022857">
    <property type="term" value="F:transmembrane transporter activity"/>
    <property type="evidence" value="ECO:0007669"/>
    <property type="project" value="InterPro"/>
</dbReference>
<evidence type="ECO:0000313" key="9">
    <source>
        <dbReference type="Proteomes" id="UP000738359"/>
    </source>
</evidence>
<evidence type="ECO:0000313" key="8">
    <source>
        <dbReference type="EMBL" id="KAF9965891.1"/>
    </source>
</evidence>
<feature type="transmembrane region" description="Helical" evidence="6">
    <location>
        <begin position="193"/>
        <end position="215"/>
    </location>
</feature>
<dbReference type="PROSITE" id="PS50850">
    <property type="entry name" value="MFS"/>
    <property type="match status" value="1"/>
</dbReference>
<feature type="domain" description="Major facilitator superfamily (MFS) profile" evidence="7">
    <location>
        <begin position="40"/>
        <end position="492"/>
    </location>
</feature>
<sequence length="563" mass="61004">MSDKNVSITTAVVVPGEIDTLADAKRLPWYRRLNQSKGLLLFLISMAQMLDIINVASVTIALPSILRDVKYEPNQLQWIVSAYALTYAAFLLVGGRMGDLFGHRRIFLIGTTWFAIWSLVCGFARNPIFMSVARGIQGAGAGFTIPSALALLTTTFPPGPERTFALSMFGGAGCIGQTIGVLLGGVFDATIGWYWIFYITAIISASLAVAGYFVISKANDHPETTDRRIDYGGVLMFMVGIIMVIYYLSESPTSGWASAKTLAPFLVGLAFLAAFVAWEWRIDYPIMPFRIWRSRRFLSSAVIIICVTACYNTMIFFSSLTFQNVLKYSPLITACCYIVHGVGLLIGLYTVTKMYKYIRTKFIMMIGWCLIVGSSVIFAQIVPGTSYWHWAFPALIVNCLGLSPTWMSCQVNAVADADDEDQGVVGAVFNVAIQLGGPIGLAIATIIEQAYEGPLSGGEDALMSGYRAAFYAFGVIGGVGFFLTLVLGSNRDPLEFSDLAPEVLTDDQEKGFEVIESACASVIDGKAEVVEGKAEFGRMTDKSSVSSVAPTVVENKGTTGLSA</sequence>
<keyword evidence="2" id="KW-0813">Transport</keyword>
<dbReference type="InterPro" id="IPR011701">
    <property type="entry name" value="MFS"/>
</dbReference>
<reference evidence="8" key="1">
    <citation type="journal article" date="2020" name="Fungal Divers.">
        <title>Resolving the Mortierellaceae phylogeny through synthesis of multi-gene phylogenetics and phylogenomics.</title>
        <authorList>
            <person name="Vandepol N."/>
            <person name="Liber J."/>
            <person name="Desiro A."/>
            <person name="Na H."/>
            <person name="Kennedy M."/>
            <person name="Barry K."/>
            <person name="Grigoriev I.V."/>
            <person name="Miller A.N."/>
            <person name="O'Donnell K."/>
            <person name="Stajich J.E."/>
            <person name="Bonito G."/>
        </authorList>
    </citation>
    <scope>NUCLEOTIDE SEQUENCE</scope>
    <source>
        <strain evidence="8">CK1249</strain>
    </source>
</reference>
<protein>
    <recommendedName>
        <fullName evidence="7">Major facilitator superfamily (MFS) profile domain-containing protein</fullName>
    </recommendedName>
</protein>
<dbReference type="Gene3D" id="1.20.1250.20">
    <property type="entry name" value="MFS general substrate transporter like domains"/>
    <property type="match status" value="1"/>
</dbReference>
<keyword evidence="4 6" id="KW-1133">Transmembrane helix</keyword>